<dbReference type="OrthoDB" id="706425at2"/>
<sequence length="234" mass="27956">MTIDELTLEVLADRALSQFDSKKLVTWAVNVLELGYENENLFILAGLDFDSTEEREYYFWKTITDLKLNVAKTEDELFEKYALAIINSAIDKKISIEYAFQQMNKIISASRFDSKYIAFYEINEDLEYLKYENKTIYNSGLTIENANELIFEEFRIFAIMEDLKIPQELRNKCYCERCKKLDILIIRDKFQLRRPFRYRVWACSTCGSTKFKYNNDHEVKWLIIDEYKKSRLNT</sequence>
<proteinExistence type="predicted"/>
<reference evidence="2" key="1">
    <citation type="submission" date="2016-10" db="EMBL/GenBank/DDBJ databases">
        <authorList>
            <person name="Varghese N."/>
            <person name="Submissions S."/>
        </authorList>
    </citation>
    <scope>NUCLEOTIDE SEQUENCE [LARGE SCALE GENOMIC DNA]</scope>
    <source>
        <strain evidence="2">DSM 17933</strain>
    </source>
</reference>
<dbReference type="STRING" id="405671.SAMN05421827_108121"/>
<name>A0A1G7VKS2_9SPHI</name>
<dbReference type="AlphaFoldDB" id="A0A1G7VKS2"/>
<dbReference type="Proteomes" id="UP000199643">
    <property type="component" value="Unassembled WGS sequence"/>
</dbReference>
<protein>
    <submittedName>
        <fullName evidence="1">Uncharacterized protein</fullName>
    </submittedName>
</protein>
<accession>A0A1G7VKS2</accession>
<evidence type="ECO:0000313" key="1">
    <source>
        <dbReference type="EMBL" id="SDG59999.1"/>
    </source>
</evidence>
<dbReference type="RefSeq" id="WP_090500139.1">
    <property type="nucleotide sequence ID" value="NZ_FNCH01000008.1"/>
</dbReference>
<evidence type="ECO:0000313" key="2">
    <source>
        <dbReference type="Proteomes" id="UP000199643"/>
    </source>
</evidence>
<dbReference type="EMBL" id="FNCH01000008">
    <property type="protein sequence ID" value="SDG59999.1"/>
    <property type="molecule type" value="Genomic_DNA"/>
</dbReference>
<organism evidence="1 2">
    <name type="scientific">Pedobacter terrae</name>
    <dbReference type="NCBI Taxonomy" id="405671"/>
    <lineage>
        <taxon>Bacteria</taxon>
        <taxon>Pseudomonadati</taxon>
        <taxon>Bacteroidota</taxon>
        <taxon>Sphingobacteriia</taxon>
        <taxon>Sphingobacteriales</taxon>
        <taxon>Sphingobacteriaceae</taxon>
        <taxon>Pedobacter</taxon>
    </lineage>
</organism>
<gene>
    <name evidence="1" type="ORF">SAMN05421827_108121</name>
</gene>
<keyword evidence="2" id="KW-1185">Reference proteome</keyword>